<feature type="binding site" evidence="1">
    <location>
        <position position="156"/>
    </location>
    <ligand>
        <name>2-oxoglutarate</name>
        <dbReference type="ChEBI" id="CHEBI:16810"/>
    </ligand>
</feature>
<dbReference type="AlphaFoldDB" id="A0A0N8PZP0"/>
<dbReference type="InterPro" id="IPR032852">
    <property type="entry name" value="ALKBH2"/>
</dbReference>
<dbReference type="STRING" id="578459.A0A0N8PZP0"/>
<dbReference type="GeneID" id="28975241"/>
<dbReference type="PANTHER" id="PTHR31573">
    <property type="entry name" value="ALPHA-KETOGLUTARATE-DEPENDENT DIOXYGENASE ALKB HOMOLOG 2"/>
    <property type="match status" value="1"/>
</dbReference>
<dbReference type="EMBL" id="KQ474085">
    <property type="protein sequence ID" value="KPV72861.1"/>
    <property type="molecule type" value="Genomic_DNA"/>
</dbReference>
<proteinExistence type="predicted"/>
<keyword evidence="5" id="KW-1185">Reference proteome</keyword>
<evidence type="ECO:0000256" key="2">
    <source>
        <dbReference type="SAM" id="MobiDB-lite"/>
    </source>
</evidence>
<accession>A0A0N8PZP0</accession>
<sequence length="288" mass="32026">MASSPPPRRRQADATEPKSTKRKPTPRDAPKPKSKRARLTVDAAESSQVTCLDEYRLPLADGDAFYVPSIVDEATAQQWHDELVNLDEWYRPTLKVYGKDVVQSRKIAAFATDRSLELKYSGHPVKMSYDYPPLLRKIQDLVEARTGCLYNHVMANLYEDGGVYIGKHRDNRENRVIASLSLGQPRTFILTHTHPPPALSTSAPSDVPPTAPPHSTSSSSSSSPSDPTDPPPRPPAPALVYTHRSTLASGSLLVMQGAMQQHWKHEVPREKRACKGSRISLTFRQLVF</sequence>
<feature type="binding site" evidence="1">
    <location>
        <position position="265"/>
    </location>
    <ligand>
        <name>2-oxoglutarate</name>
        <dbReference type="ChEBI" id="CHEBI:16810"/>
    </ligand>
</feature>
<dbReference type="OrthoDB" id="545910at2759"/>
<dbReference type="OMA" id="TQHHWQH"/>
<feature type="domain" description="Fe2OG dioxygenase" evidence="3">
    <location>
        <begin position="149"/>
        <end position="287"/>
    </location>
</feature>
<dbReference type="GO" id="GO:0008198">
    <property type="term" value="F:ferrous iron binding"/>
    <property type="evidence" value="ECO:0007669"/>
    <property type="project" value="TreeGrafter"/>
</dbReference>
<dbReference type="InterPro" id="IPR005123">
    <property type="entry name" value="Oxoglu/Fe-dep_dioxygenase_dom"/>
</dbReference>
<evidence type="ECO:0000259" key="3">
    <source>
        <dbReference type="PROSITE" id="PS51471"/>
    </source>
</evidence>
<dbReference type="InterPro" id="IPR037151">
    <property type="entry name" value="AlkB-like_sf"/>
</dbReference>
<dbReference type="Pfam" id="PF13532">
    <property type="entry name" value="2OG-FeII_Oxy_2"/>
    <property type="match status" value="1"/>
</dbReference>
<name>A0A0N8PZP0_RHOGW</name>
<protein>
    <recommendedName>
        <fullName evidence="3">Fe2OG dioxygenase domain-containing protein</fullName>
    </recommendedName>
</protein>
<feature type="compositionally biased region" description="Basic and acidic residues" evidence="2">
    <location>
        <begin position="10"/>
        <end position="31"/>
    </location>
</feature>
<dbReference type="Proteomes" id="UP000053890">
    <property type="component" value="Unassembled WGS sequence"/>
</dbReference>
<dbReference type="SUPFAM" id="SSF51197">
    <property type="entry name" value="Clavaminate synthase-like"/>
    <property type="match status" value="1"/>
</dbReference>
<dbReference type="GO" id="GO:0035516">
    <property type="term" value="F:broad specificity oxidative DNA demethylase activity"/>
    <property type="evidence" value="ECO:0007669"/>
    <property type="project" value="TreeGrafter"/>
</dbReference>
<evidence type="ECO:0000313" key="5">
    <source>
        <dbReference type="Proteomes" id="UP000053890"/>
    </source>
</evidence>
<dbReference type="InterPro" id="IPR027450">
    <property type="entry name" value="AlkB-like"/>
</dbReference>
<feature type="region of interest" description="Disordered" evidence="2">
    <location>
        <begin position="189"/>
        <end position="239"/>
    </location>
</feature>
<dbReference type="GO" id="GO:0006307">
    <property type="term" value="P:DNA alkylation repair"/>
    <property type="evidence" value="ECO:0007669"/>
    <property type="project" value="TreeGrafter"/>
</dbReference>
<dbReference type="PROSITE" id="PS51471">
    <property type="entry name" value="FE2OG_OXY"/>
    <property type="match status" value="1"/>
</dbReference>
<feature type="binding site" evidence="1">
    <location>
        <position position="284"/>
    </location>
    <ligand>
        <name>2-oxoglutarate</name>
        <dbReference type="ChEBI" id="CHEBI:16810"/>
    </ligand>
</feature>
<feature type="binding site" evidence="1">
    <location>
        <position position="168"/>
    </location>
    <ligand>
        <name>2-oxoglutarate</name>
        <dbReference type="ChEBI" id="CHEBI:16810"/>
    </ligand>
</feature>
<feature type="region of interest" description="Disordered" evidence="2">
    <location>
        <begin position="1"/>
        <end position="42"/>
    </location>
</feature>
<organism evidence="4 5">
    <name type="scientific">Rhodotorula graminis (strain WP1)</name>
    <dbReference type="NCBI Taxonomy" id="578459"/>
    <lineage>
        <taxon>Eukaryota</taxon>
        <taxon>Fungi</taxon>
        <taxon>Dikarya</taxon>
        <taxon>Basidiomycota</taxon>
        <taxon>Pucciniomycotina</taxon>
        <taxon>Microbotryomycetes</taxon>
        <taxon>Sporidiobolales</taxon>
        <taxon>Sporidiobolaceae</taxon>
        <taxon>Rhodotorula</taxon>
    </lineage>
</organism>
<dbReference type="Gene3D" id="2.60.120.590">
    <property type="entry name" value="Alpha-ketoglutarate-dependent dioxygenase AlkB-like"/>
    <property type="match status" value="1"/>
</dbReference>
<feature type="binding site" evidence="1">
    <location>
        <position position="158"/>
    </location>
    <ligand>
        <name>2-oxoglutarate</name>
        <dbReference type="ChEBI" id="CHEBI:16810"/>
    </ligand>
</feature>
<dbReference type="PANTHER" id="PTHR31573:SF1">
    <property type="entry name" value="DNA OXIDATIVE DEMETHYLASE ALKBH2"/>
    <property type="match status" value="1"/>
</dbReference>
<evidence type="ECO:0000256" key="1">
    <source>
        <dbReference type="PIRSR" id="PIRSR632852-1"/>
    </source>
</evidence>
<dbReference type="GO" id="GO:0051747">
    <property type="term" value="F:cytosine C-5 DNA demethylase activity"/>
    <property type="evidence" value="ECO:0007669"/>
    <property type="project" value="TreeGrafter"/>
</dbReference>
<feature type="binding site" evidence="1">
    <location>
        <position position="282"/>
    </location>
    <ligand>
        <name>2-oxoglutarate</name>
        <dbReference type="ChEBI" id="CHEBI:16810"/>
    </ligand>
</feature>
<reference evidence="4 5" key="1">
    <citation type="journal article" date="2015" name="Front. Microbiol.">
        <title>Genome sequence of the plant growth promoting endophytic yeast Rhodotorula graminis WP1.</title>
        <authorList>
            <person name="Firrincieli A."/>
            <person name="Otillar R."/>
            <person name="Salamov A."/>
            <person name="Schmutz J."/>
            <person name="Khan Z."/>
            <person name="Redman R.S."/>
            <person name="Fleck N.D."/>
            <person name="Lindquist E."/>
            <person name="Grigoriev I.V."/>
            <person name="Doty S.L."/>
        </authorList>
    </citation>
    <scope>NUCLEOTIDE SEQUENCE [LARGE SCALE GENOMIC DNA]</scope>
    <source>
        <strain evidence="4 5">WP1</strain>
    </source>
</reference>
<dbReference type="RefSeq" id="XP_018268910.1">
    <property type="nucleotide sequence ID" value="XM_018414793.1"/>
</dbReference>
<gene>
    <name evidence="4" type="ORF">RHOBADRAFT_46450</name>
</gene>
<feature type="compositionally biased region" description="Low complexity" evidence="2">
    <location>
        <begin position="213"/>
        <end position="226"/>
    </location>
</feature>
<feature type="compositionally biased region" description="Pro residues" evidence="2">
    <location>
        <begin position="227"/>
        <end position="237"/>
    </location>
</feature>
<feature type="binding site" evidence="1">
    <location>
        <position position="278"/>
    </location>
    <ligand>
        <name>2-oxoglutarate</name>
        <dbReference type="ChEBI" id="CHEBI:16810"/>
    </ligand>
</feature>
<evidence type="ECO:0000313" key="4">
    <source>
        <dbReference type="EMBL" id="KPV72861.1"/>
    </source>
</evidence>